<feature type="transmembrane region" description="Helical" evidence="5">
    <location>
        <begin position="111"/>
        <end position="131"/>
    </location>
</feature>
<dbReference type="AlphaFoldDB" id="A0A328P5I9"/>
<keyword evidence="2 5" id="KW-0812">Transmembrane</keyword>
<dbReference type="EMBL" id="NFZS01000001">
    <property type="protein sequence ID" value="RAO77527.1"/>
    <property type="molecule type" value="Genomic_DNA"/>
</dbReference>
<organism evidence="6 7">
    <name type="scientific">Dyella jiangningensis</name>
    <dbReference type="NCBI Taxonomy" id="1379159"/>
    <lineage>
        <taxon>Bacteria</taxon>
        <taxon>Pseudomonadati</taxon>
        <taxon>Pseudomonadota</taxon>
        <taxon>Gammaproteobacteria</taxon>
        <taxon>Lysobacterales</taxon>
        <taxon>Rhodanobacteraceae</taxon>
        <taxon>Dyella</taxon>
    </lineage>
</organism>
<comment type="caution">
    <text evidence="6">The sequence shown here is derived from an EMBL/GenBank/DDBJ whole genome shotgun (WGS) entry which is preliminary data.</text>
</comment>
<dbReference type="PANTHER" id="PTHR43847:SF1">
    <property type="entry name" value="BLL3993 PROTEIN"/>
    <property type="match status" value="1"/>
</dbReference>
<keyword evidence="3 5" id="KW-1133">Transmembrane helix</keyword>
<keyword evidence="4 5" id="KW-0472">Membrane</keyword>
<evidence type="ECO:0000313" key="7">
    <source>
        <dbReference type="Proteomes" id="UP000248926"/>
    </source>
</evidence>
<dbReference type="OrthoDB" id="5293276at2"/>
<keyword evidence="7" id="KW-1185">Reference proteome</keyword>
<dbReference type="InterPro" id="IPR007318">
    <property type="entry name" value="Phopholipid_MeTrfase"/>
</dbReference>
<dbReference type="GO" id="GO:0012505">
    <property type="term" value="C:endomembrane system"/>
    <property type="evidence" value="ECO:0007669"/>
    <property type="project" value="UniProtKB-SubCell"/>
</dbReference>
<sequence length="227" mass="24565">MTTPTLPSQAWRKTLLNTLVLGALLFVSAGTLRFWQAWAFTGIYVAGSCFNTAYFLRRDPSLVRRRLRAGPGAESMSSQRVIQAVSAVCLLATLLLAGLDHRWRWSGMPPAVVAVADGVVVVGLLIVFASFRSNSHAAATVGVAPAQVVASAGPYRWVRHPMYLGSALAFLATPAALGSAYAWLGAVPATWALVVRLLDEERLLKERLPGYAAYASRVRFRLLPGLW</sequence>
<evidence type="ECO:0000313" key="6">
    <source>
        <dbReference type="EMBL" id="RAO77527.1"/>
    </source>
</evidence>
<gene>
    <name evidence="6" type="ORF">CA260_06545</name>
</gene>
<reference evidence="6 7" key="1">
    <citation type="journal article" date="2018" name="Genet. Mol. Biol.">
        <title>The genome sequence of Dyella jiangningensis FCAV SCS01 from a lignocellulose-decomposing microbial consortium metagenome reveals potential for biotechnological applications.</title>
        <authorList>
            <person name="Desiderato J.G."/>
            <person name="Alvarenga D.O."/>
            <person name="Constancio M.T.L."/>
            <person name="Alves L.M.C."/>
            <person name="Varani A.M."/>
        </authorList>
    </citation>
    <scope>NUCLEOTIDE SEQUENCE [LARGE SCALE GENOMIC DNA]</scope>
    <source>
        <strain evidence="6 7">FCAV SCS01</strain>
    </source>
</reference>
<evidence type="ECO:0000256" key="2">
    <source>
        <dbReference type="ARBA" id="ARBA00022692"/>
    </source>
</evidence>
<dbReference type="Gene3D" id="1.20.120.1630">
    <property type="match status" value="1"/>
</dbReference>
<dbReference type="Pfam" id="PF04191">
    <property type="entry name" value="PEMT"/>
    <property type="match status" value="1"/>
</dbReference>
<evidence type="ECO:0000256" key="1">
    <source>
        <dbReference type="ARBA" id="ARBA00004127"/>
    </source>
</evidence>
<evidence type="ECO:0008006" key="8">
    <source>
        <dbReference type="Google" id="ProtNLM"/>
    </source>
</evidence>
<feature type="transmembrane region" description="Helical" evidence="5">
    <location>
        <begin position="38"/>
        <end position="56"/>
    </location>
</feature>
<comment type="subcellular location">
    <subcellularLocation>
        <location evidence="1">Endomembrane system</location>
        <topology evidence="1">Multi-pass membrane protein</topology>
    </subcellularLocation>
</comment>
<evidence type="ECO:0000256" key="5">
    <source>
        <dbReference type="SAM" id="Phobius"/>
    </source>
</evidence>
<proteinExistence type="predicted"/>
<dbReference type="Proteomes" id="UP000248926">
    <property type="component" value="Unassembled WGS sequence"/>
</dbReference>
<feature type="transmembrane region" description="Helical" evidence="5">
    <location>
        <begin position="14"/>
        <end position="32"/>
    </location>
</feature>
<feature type="transmembrane region" description="Helical" evidence="5">
    <location>
        <begin position="81"/>
        <end position="99"/>
    </location>
</feature>
<evidence type="ECO:0000256" key="3">
    <source>
        <dbReference type="ARBA" id="ARBA00022989"/>
    </source>
</evidence>
<dbReference type="InterPro" id="IPR052527">
    <property type="entry name" value="Metal_cation-efflux_comp"/>
</dbReference>
<dbReference type="RefSeq" id="WP_111981554.1">
    <property type="nucleotide sequence ID" value="NZ_NFZS01000001.1"/>
</dbReference>
<accession>A0A328P5I9</accession>
<name>A0A328P5I9_9GAMM</name>
<dbReference type="PANTHER" id="PTHR43847">
    <property type="entry name" value="BLL3993 PROTEIN"/>
    <property type="match status" value="1"/>
</dbReference>
<protein>
    <recommendedName>
        <fullName evidence="8">Isoprenylcysteine carboxyl methyltransferase</fullName>
    </recommendedName>
</protein>
<evidence type="ECO:0000256" key="4">
    <source>
        <dbReference type="ARBA" id="ARBA00023136"/>
    </source>
</evidence>